<evidence type="ECO:0000313" key="7">
    <source>
        <dbReference type="Proteomes" id="UP001642540"/>
    </source>
</evidence>
<dbReference type="PANTHER" id="PTHR12862:SF0">
    <property type="entry name" value="N-ACETYL-D-GLUCOSAMINE KINASE"/>
    <property type="match status" value="1"/>
</dbReference>
<gene>
    <name evidence="6" type="ORF">ODALV1_LOCUS23720</name>
</gene>
<dbReference type="Gene3D" id="3.30.420.40">
    <property type="match status" value="1"/>
</dbReference>
<evidence type="ECO:0000256" key="4">
    <source>
        <dbReference type="ARBA" id="ARBA00031123"/>
    </source>
</evidence>
<dbReference type="PANTHER" id="PTHR12862">
    <property type="entry name" value="BADF TYPE ATPASE DOMAIN-CONTAINING PROTEIN"/>
    <property type="match status" value="1"/>
</dbReference>
<accession>A0ABP1RLU9</accession>
<dbReference type="InterPro" id="IPR043129">
    <property type="entry name" value="ATPase_NBD"/>
</dbReference>
<dbReference type="CDD" id="cd24078">
    <property type="entry name" value="ASKHA_NBD_NAGK_meta"/>
    <property type="match status" value="1"/>
</dbReference>
<evidence type="ECO:0000256" key="1">
    <source>
        <dbReference type="ARBA" id="ARBA00006198"/>
    </source>
</evidence>
<comment type="caution">
    <text evidence="6">The sequence shown here is derived from an EMBL/GenBank/DDBJ whole genome shotgun (WGS) entry which is preliminary data.</text>
</comment>
<evidence type="ECO:0000313" key="6">
    <source>
        <dbReference type="EMBL" id="CAL8130425.1"/>
    </source>
</evidence>
<name>A0ABP1RLU9_9HEXA</name>
<feature type="domain" description="ATPase BadF/BadG/BcrA/BcrD type" evidence="5">
    <location>
        <begin position="7"/>
        <end position="278"/>
    </location>
</feature>
<evidence type="ECO:0000256" key="2">
    <source>
        <dbReference type="ARBA" id="ARBA00012122"/>
    </source>
</evidence>
<dbReference type="InterPro" id="IPR039758">
    <property type="entry name" value="NAGK-like"/>
</dbReference>
<proteinExistence type="inferred from homology"/>
<evidence type="ECO:0000259" key="5">
    <source>
        <dbReference type="Pfam" id="PF01869"/>
    </source>
</evidence>
<dbReference type="SUPFAM" id="SSF53067">
    <property type="entry name" value="Actin-like ATPase domain"/>
    <property type="match status" value="2"/>
</dbReference>
<dbReference type="EC" id="2.7.1.59" evidence="2"/>
<dbReference type="Pfam" id="PF01869">
    <property type="entry name" value="BcrAD_BadFG"/>
    <property type="match status" value="1"/>
</dbReference>
<reference evidence="6 7" key="1">
    <citation type="submission" date="2024-08" db="EMBL/GenBank/DDBJ databases">
        <authorList>
            <person name="Cucini C."/>
            <person name="Frati F."/>
        </authorList>
    </citation>
    <scope>NUCLEOTIDE SEQUENCE [LARGE SCALE GENOMIC DNA]</scope>
</reference>
<protein>
    <recommendedName>
        <fullName evidence="3">N-acetyl-D-glucosamine kinase</fullName>
        <ecNumber evidence="2">2.7.1.59</ecNumber>
    </recommendedName>
    <alternativeName>
        <fullName evidence="4">GlcNAc kinase</fullName>
    </alternativeName>
</protein>
<dbReference type="EMBL" id="CAXLJM020000082">
    <property type="protein sequence ID" value="CAL8130425.1"/>
    <property type="molecule type" value="Genomic_DNA"/>
</dbReference>
<dbReference type="Proteomes" id="UP001642540">
    <property type="component" value="Unassembled WGS sequence"/>
</dbReference>
<evidence type="ECO:0000256" key="3">
    <source>
        <dbReference type="ARBA" id="ARBA00014974"/>
    </source>
</evidence>
<organism evidence="6 7">
    <name type="scientific">Orchesella dallaii</name>
    <dbReference type="NCBI Taxonomy" id="48710"/>
    <lineage>
        <taxon>Eukaryota</taxon>
        <taxon>Metazoa</taxon>
        <taxon>Ecdysozoa</taxon>
        <taxon>Arthropoda</taxon>
        <taxon>Hexapoda</taxon>
        <taxon>Collembola</taxon>
        <taxon>Entomobryomorpha</taxon>
        <taxon>Entomobryoidea</taxon>
        <taxon>Orchesellidae</taxon>
        <taxon>Orchesellinae</taxon>
        <taxon>Orchesella</taxon>
    </lineage>
</organism>
<keyword evidence="7" id="KW-1185">Reference proteome</keyword>
<dbReference type="InterPro" id="IPR002731">
    <property type="entry name" value="ATPase_BadF"/>
</dbReference>
<comment type="similarity">
    <text evidence="1">Belongs to the eukaryotic-type N-acetylglucosamine kinase family.</text>
</comment>
<sequence length="344" mass="37672">MPVKYFVGIEGGATHSTAIMVDHEGTILAELGNQPATNLWALGMDQCAILIKEVMTRVMIKGGLSPDERLSGLGLCLSGCEDEHSNERFRDILTKIIKTADSISVASDTKGPLAAATESGGIVLIAGTGSNCLLTNPDGKDVRCGGWGYLLGDEGSAWWIANKAIKFYMDDEDQFVKAPYDTTFIGEAIMRHFNITVRSNLLQHSYQRFEKAFYADLTSKVAMGAKAGDKLCLHLFELAGDMLARHLIAVSPKIDKALYESRFGLPIICVGSVWKSWEFLKPGFIKTLQLDTSNPKLSKFSMLKLTVSSAFGAACIGCKEFQLPRKYEEIVQVFYSFPPSNTRG</sequence>